<gene>
    <name evidence="2" type="ORF">EAH69_06110</name>
</gene>
<dbReference type="AlphaFoldDB" id="A0A3L9MCE2"/>
<dbReference type="OrthoDB" id="5442696at2"/>
<evidence type="ECO:0000313" key="2">
    <source>
        <dbReference type="EMBL" id="RLZ10715.1"/>
    </source>
</evidence>
<protein>
    <submittedName>
        <fullName evidence="2">Porin</fullName>
    </submittedName>
</protein>
<dbReference type="InterPro" id="IPR023614">
    <property type="entry name" value="Porin_dom_sf"/>
</dbReference>
<name>A0A3L9MCE2_9FLAO</name>
<dbReference type="EMBL" id="RDOJ01000006">
    <property type="protein sequence ID" value="RLZ10715.1"/>
    <property type="molecule type" value="Genomic_DNA"/>
</dbReference>
<accession>A0A3L9MCE2</accession>
<dbReference type="SUPFAM" id="SSF56935">
    <property type="entry name" value="Porins"/>
    <property type="match status" value="1"/>
</dbReference>
<evidence type="ECO:0000313" key="3">
    <source>
        <dbReference type="Proteomes" id="UP000275348"/>
    </source>
</evidence>
<dbReference type="Gene3D" id="2.40.160.10">
    <property type="entry name" value="Porin"/>
    <property type="match status" value="1"/>
</dbReference>
<feature type="chain" id="PRO_5017995701" evidence="1">
    <location>
        <begin position="19"/>
        <end position="411"/>
    </location>
</feature>
<dbReference type="Pfam" id="PF07396">
    <property type="entry name" value="Porin_O_P"/>
    <property type="match status" value="1"/>
</dbReference>
<reference evidence="2 3" key="1">
    <citation type="submission" date="2018-10" db="EMBL/GenBank/DDBJ databases">
        <authorList>
            <person name="Chen X."/>
        </authorList>
    </citation>
    <scope>NUCLEOTIDE SEQUENCE [LARGE SCALE GENOMIC DNA]</scope>
    <source>
        <strain evidence="2 3">YIM 102668</strain>
    </source>
</reference>
<dbReference type="InterPro" id="IPR010870">
    <property type="entry name" value="Porin_O/P"/>
</dbReference>
<comment type="caution">
    <text evidence="2">The sequence shown here is derived from an EMBL/GenBank/DDBJ whole genome shotgun (WGS) entry which is preliminary data.</text>
</comment>
<proteinExistence type="predicted"/>
<keyword evidence="1" id="KW-0732">Signal</keyword>
<dbReference type="RefSeq" id="WP_121934300.1">
    <property type="nucleotide sequence ID" value="NZ_RDOJ01000006.1"/>
</dbReference>
<keyword evidence="3" id="KW-1185">Reference proteome</keyword>
<feature type="signal peptide" evidence="1">
    <location>
        <begin position="1"/>
        <end position="18"/>
    </location>
</feature>
<evidence type="ECO:0000256" key="1">
    <source>
        <dbReference type="SAM" id="SignalP"/>
    </source>
</evidence>
<dbReference type="Proteomes" id="UP000275348">
    <property type="component" value="Unassembled WGS sequence"/>
</dbReference>
<sequence length="411" mass="47309">MKNLLFTLFFVAANLVFAQTDSTIVKVKKEAVSDDYKINMSPYYSYGDGLGITSADSIYQVNIRFRMQNRVTYFNNEDEEDAIDAQIRRLRLRFDGYVGNPKFEYSIQLSFASGDVGAAEEGKNTNIIRDAMIFYKPNKHWSFGFGQTKLPGNRQRINSSGALQLTDRSINNADFNIDRDFGLHVQHSKKQKDKFSYTLRGAISSGEGRNWTDHNDTGLAYTGKVELLPLGSFKNDGTNFEGDIMREEKPKLMVSAAYSYNNNAHRTQGQLGDEMFGTANIQSLFLDAMLKYNGWAFMYAYMNRNSDTIFTYNPEDTTDFRYVYAGQGHDFQTSYTFPKNYEVIGRYSNQKMKNEIFQFAPNSNQYSLGLTKYIWEHAFKLQAEVTYENLKFYDSSTKNNWYARLQVEIGI</sequence>
<organism evidence="2 3">
    <name type="scientific">Faecalibacter macacae</name>
    <dbReference type="NCBI Taxonomy" id="1859289"/>
    <lineage>
        <taxon>Bacteria</taxon>
        <taxon>Pseudomonadati</taxon>
        <taxon>Bacteroidota</taxon>
        <taxon>Flavobacteriia</taxon>
        <taxon>Flavobacteriales</taxon>
        <taxon>Weeksellaceae</taxon>
        <taxon>Faecalibacter</taxon>
    </lineage>
</organism>